<comment type="caution">
    <text evidence="5">The sequence shown here is derived from an EMBL/GenBank/DDBJ whole genome shotgun (WGS) entry which is preliminary data.</text>
</comment>
<comment type="cofactor">
    <cofactor evidence="1">
        <name>pyridoxal 5'-phosphate</name>
        <dbReference type="ChEBI" id="CHEBI:597326"/>
    </cofactor>
</comment>
<comment type="similarity">
    <text evidence="2">Belongs to the trans-sulfuration enzymes family.</text>
</comment>
<dbReference type="GO" id="GO:0003961">
    <property type="term" value="F:O-acetylhomoserine aminocarboxypropyltransferase activity"/>
    <property type="evidence" value="ECO:0007669"/>
    <property type="project" value="TreeGrafter"/>
</dbReference>
<evidence type="ECO:0000256" key="4">
    <source>
        <dbReference type="ARBA" id="ARBA00022898"/>
    </source>
</evidence>
<accession>T1AKV5</accession>
<dbReference type="GO" id="GO:0030170">
    <property type="term" value="F:pyridoxal phosphate binding"/>
    <property type="evidence" value="ECO:0007669"/>
    <property type="project" value="InterPro"/>
</dbReference>
<dbReference type="InterPro" id="IPR000277">
    <property type="entry name" value="Cys/Met-Metab_PyrdxlP-dep_enz"/>
</dbReference>
<reference evidence="5" key="2">
    <citation type="journal article" date="2014" name="ISME J.">
        <title>Microbial stratification in low pH oxic and suboxic macroscopic growths along an acid mine drainage.</title>
        <authorList>
            <person name="Mendez-Garcia C."/>
            <person name="Mesa V."/>
            <person name="Sprenger R.R."/>
            <person name="Richter M."/>
            <person name="Diez M.S."/>
            <person name="Solano J."/>
            <person name="Bargiela R."/>
            <person name="Golyshina O.V."/>
            <person name="Manteca A."/>
            <person name="Ramos J.L."/>
            <person name="Gallego J.R."/>
            <person name="Llorente I."/>
            <person name="Martins Dos Santos V.A."/>
            <person name="Jensen O.N."/>
            <person name="Pelaez A.I."/>
            <person name="Sanchez J."/>
            <person name="Ferrer M."/>
        </authorList>
    </citation>
    <scope>NUCLEOTIDE SEQUENCE</scope>
</reference>
<sequence length="94" mass="9976">KASGILSFGVRSHAGDDARDAGARVLDALLLFTRLVNIGDTKSLVTHPASTTHRQLDTTELANAGVSEDMLRLSVGIEHIDDLLADLEQALAKV</sequence>
<reference evidence="5" key="1">
    <citation type="submission" date="2013-08" db="EMBL/GenBank/DDBJ databases">
        <authorList>
            <person name="Mendez C."/>
            <person name="Richter M."/>
            <person name="Ferrer M."/>
            <person name="Sanchez J."/>
        </authorList>
    </citation>
    <scope>NUCLEOTIDE SEQUENCE</scope>
</reference>
<dbReference type="InterPro" id="IPR015422">
    <property type="entry name" value="PyrdxlP-dep_Trfase_small"/>
</dbReference>
<dbReference type="InterPro" id="IPR006235">
    <property type="entry name" value="OAc-hSer/O-AcSer_sulfhydrylase"/>
</dbReference>
<dbReference type="GO" id="GO:0006535">
    <property type="term" value="P:cysteine biosynthetic process from serine"/>
    <property type="evidence" value="ECO:0007669"/>
    <property type="project" value="TreeGrafter"/>
</dbReference>
<dbReference type="InterPro" id="IPR015424">
    <property type="entry name" value="PyrdxlP-dep_Trfase"/>
</dbReference>
<gene>
    <name evidence="5" type="ORF">B2A_04576</name>
</gene>
<dbReference type="PANTHER" id="PTHR43797:SF2">
    <property type="entry name" value="HOMOCYSTEINE_CYSTEINE SYNTHASE"/>
    <property type="match status" value="1"/>
</dbReference>
<organism evidence="5">
    <name type="scientific">mine drainage metagenome</name>
    <dbReference type="NCBI Taxonomy" id="410659"/>
    <lineage>
        <taxon>unclassified sequences</taxon>
        <taxon>metagenomes</taxon>
        <taxon>ecological metagenomes</taxon>
    </lineage>
</organism>
<dbReference type="PANTHER" id="PTHR43797">
    <property type="entry name" value="HOMOCYSTEINE/CYSTEINE SYNTHASE"/>
    <property type="match status" value="1"/>
</dbReference>
<dbReference type="GO" id="GO:0005737">
    <property type="term" value="C:cytoplasm"/>
    <property type="evidence" value="ECO:0007669"/>
    <property type="project" value="TreeGrafter"/>
</dbReference>
<name>T1AKV5_9ZZZZ</name>
<dbReference type="GO" id="GO:0019346">
    <property type="term" value="P:transsulfuration"/>
    <property type="evidence" value="ECO:0007669"/>
    <property type="project" value="InterPro"/>
</dbReference>
<dbReference type="Pfam" id="PF01053">
    <property type="entry name" value="Cys_Met_Meta_PP"/>
    <property type="match status" value="1"/>
</dbReference>
<keyword evidence="4" id="KW-0663">Pyridoxal phosphate</keyword>
<dbReference type="GO" id="GO:0004124">
    <property type="term" value="F:cysteine synthase activity"/>
    <property type="evidence" value="ECO:0007669"/>
    <property type="project" value="TreeGrafter"/>
</dbReference>
<proteinExistence type="inferred from homology"/>
<evidence type="ECO:0000256" key="3">
    <source>
        <dbReference type="ARBA" id="ARBA00022679"/>
    </source>
</evidence>
<evidence type="ECO:0000256" key="1">
    <source>
        <dbReference type="ARBA" id="ARBA00001933"/>
    </source>
</evidence>
<dbReference type="SUPFAM" id="SSF53383">
    <property type="entry name" value="PLP-dependent transferases"/>
    <property type="match status" value="1"/>
</dbReference>
<feature type="non-terminal residue" evidence="5">
    <location>
        <position position="1"/>
    </location>
</feature>
<evidence type="ECO:0000313" key="5">
    <source>
        <dbReference type="EMBL" id="EQD57992.1"/>
    </source>
</evidence>
<dbReference type="Gene3D" id="3.90.1150.10">
    <property type="entry name" value="Aspartate Aminotransferase, domain 1"/>
    <property type="match status" value="1"/>
</dbReference>
<dbReference type="AlphaFoldDB" id="T1AKV5"/>
<evidence type="ECO:0000256" key="2">
    <source>
        <dbReference type="ARBA" id="ARBA00009077"/>
    </source>
</evidence>
<keyword evidence="3" id="KW-0808">Transferase</keyword>
<dbReference type="GO" id="GO:0071269">
    <property type="term" value="P:L-homocysteine biosynthetic process"/>
    <property type="evidence" value="ECO:0007669"/>
    <property type="project" value="TreeGrafter"/>
</dbReference>
<protein>
    <submittedName>
        <fullName evidence="5">Cys/Met metabolism, pyridoxal phosphate-dependent enzyme</fullName>
    </submittedName>
</protein>
<dbReference type="EMBL" id="AUZZ01003086">
    <property type="protein sequence ID" value="EQD57992.1"/>
    <property type="molecule type" value="Genomic_DNA"/>
</dbReference>